<dbReference type="EMBL" id="BARV01036125">
    <property type="protein sequence ID" value="GAI50730.1"/>
    <property type="molecule type" value="Genomic_DNA"/>
</dbReference>
<gene>
    <name evidence="1" type="ORF">S06H3_56193</name>
</gene>
<name>X1QI74_9ZZZZ</name>
<proteinExistence type="predicted"/>
<accession>X1QI74</accession>
<sequence>MEEYWYEKLEEDTLKIIRQTEIIGKVDEVVKELAKELHYDMLSEDRKEEIVIVVDNVLRGAFFEVIHHAIGKELRGFDRDRTVT</sequence>
<evidence type="ECO:0000313" key="1">
    <source>
        <dbReference type="EMBL" id="GAI50730.1"/>
    </source>
</evidence>
<reference evidence="1" key="1">
    <citation type="journal article" date="2014" name="Front. Microbiol.">
        <title>High frequency of phylogenetically diverse reductive dehalogenase-homologous genes in deep subseafloor sedimentary metagenomes.</title>
        <authorList>
            <person name="Kawai M."/>
            <person name="Futagami T."/>
            <person name="Toyoda A."/>
            <person name="Takaki Y."/>
            <person name="Nishi S."/>
            <person name="Hori S."/>
            <person name="Arai W."/>
            <person name="Tsubouchi T."/>
            <person name="Morono Y."/>
            <person name="Uchiyama I."/>
            <person name="Ito T."/>
            <person name="Fujiyama A."/>
            <person name="Inagaki F."/>
            <person name="Takami H."/>
        </authorList>
    </citation>
    <scope>NUCLEOTIDE SEQUENCE</scope>
    <source>
        <strain evidence="1">Expedition CK06-06</strain>
    </source>
</reference>
<protein>
    <submittedName>
        <fullName evidence="1">Uncharacterized protein</fullName>
    </submittedName>
</protein>
<comment type="caution">
    <text evidence="1">The sequence shown here is derived from an EMBL/GenBank/DDBJ whole genome shotgun (WGS) entry which is preliminary data.</text>
</comment>
<organism evidence="1">
    <name type="scientific">marine sediment metagenome</name>
    <dbReference type="NCBI Taxonomy" id="412755"/>
    <lineage>
        <taxon>unclassified sequences</taxon>
        <taxon>metagenomes</taxon>
        <taxon>ecological metagenomes</taxon>
    </lineage>
</organism>
<dbReference type="AlphaFoldDB" id="X1QI74"/>
<feature type="non-terminal residue" evidence="1">
    <location>
        <position position="84"/>
    </location>
</feature>